<feature type="region of interest" description="Disordered" evidence="1">
    <location>
        <begin position="128"/>
        <end position="161"/>
    </location>
</feature>
<dbReference type="EMBL" id="BAABDO010000003">
    <property type="protein sequence ID" value="GAA4128001.1"/>
    <property type="molecule type" value="Genomic_DNA"/>
</dbReference>
<evidence type="ECO:0000256" key="1">
    <source>
        <dbReference type="SAM" id="MobiDB-lite"/>
    </source>
</evidence>
<keyword evidence="3" id="KW-1185">Reference proteome</keyword>
<organism evidence="2 3">
    <name type="scientific">Actinomadura keratinilytica</name>
    <dbReference type="NCBI Taxonomy" id="547461"/>
    <lineage>
        <taxon>Bacteria</taxon>
        <taxon>Bacillati</taxon>
        <taxon>Actinomycetota</taxon>
        <taxon>Actinomycetes</taxon>
        <taxon>Streptosporangiales</taxon>
        <taxon>Thermomonosporaceae</taxon>
        <taxon>Actinomadura</taxon>
    </lineage>
</organism>
<protein>
    <submittedName>
        <fullName evidence="2">Uncharacterized protein</fullName>
    </submittedName>
</protein>
<dbReference type="Gene3D" id="3.30.200.20">
    <property type="entry name" value="Phosphorylase Kinase, domain 1"/>
    <property type="match status" value="1"/>
</dbReference>
<gene>
    <name evidence="2" type="ORF">GCM10022416_03270</name>
</gene>
<sequence>MAPARQPAGPWIMHPTTISDGPGGHSDAIVFLRPGWFVQPLETSDPLQIGRYRMLARLGRGGMGRVPPGAGSDGRLVAVTLVDEQCVHVDGFRARFRREVRASRKVAGASTAALIEVHRAADAVGVRGGAGRPGGCSFSRPRLRCPVTSGRGPPRGPSRRP</sequence>
<evidence type="ECO:0000313" key="2">
    <source>
        <dbReference type="EMBL" id="GAA4128001.1"/>
    </source>
</evidence>
<evidence type="ECO:0000313" key="3">
    <source>
        <dbReference type="Proteomes" id="UP001500266"/>
    </source>
</evidence>
<name>A0ABP7XYM1_9ACTN</name>
<proteinExistence type="predicted"/>
<accession>A0ABP7XYM1</accession>
<reference evidence="3" key="1">
    <citation type="journal article" date="2019" name="Int. J. Syst. Evol. Microbiol.">
        <title>The Global Catalogue of Microorganisms (GCM) 10K type strain sequencing project: providing services to taxonomists for standard genome sequencing and annotation.</title>
        <authorList>
            <consortium name="The Broad Institute Genomics Platform"/>
            <consortium name="The Broad Institute Genome Sequencing Center for Infectious Disease"/>
            <person name="Wu L."/>
            <person name="Ma J."/>
        </authorList>
    </citation>
    <scope>NUCLEOTIDE SEQUENCE [LARGE SCALE GENOMIC DNA]</scope>
    <source>
        <strain evidence="3">JCM 17316</strain>
    </source>
</reference>
<dbReference type="SUPFAM" id="SSF56112">
    <property type="entry name" value="Protein kinase-like (PK-like)"/>
    <property type="match status" value="1"/>
</dbReference>
<dbReference type="Proteomes" id="UP001500266">
    <property type="component" value="Unassembled WGS sequence"/>
</dbReference>
<dbReference type="InterPro" id="IPR011009">
    <property type="entry name" value="Kinase-like_dom_sf"/>
</dbReference>
<comment type="caution">
    <text evidence="2">The sequence shown here is derived from an EMBL/GenBank/DDBJ whole genome shotgun (WGS) entry which is preliminary data.</text>
</comment>